<protein>
    <submittedName>
        <fullName evidence="1">Uncharacterized protein</fullName>
    </submittedName>
</protein>
<reference evidence="2" key="1">
    <citation type="journal article" date="2014" name="Proc. Natl. Acad. Sci. U.S.A.">
        <title>Extensive sampling of basidiomycete genomes demonstrates inadequacy of the white-rot/brown-rot paradigm for wood decay fungi.</title>
        <authorList>
            <person name="Riley R."/>
            <person name="Salamov A.A."/>
            <person name="Brown D.W."/>
            <person name="Nagy L.G."/>
            <person name="Floudas D."/>
            <person name="Held B.W."/>
            <person name="Levasseur A."/>
            <person name="Lombard V."/>
            <person name="Morin E."/>
            <person name="Otillar R."/>
            <person name="Lindquist E.A."/>
            <person name="Sun H."/>
            <person name="LaButti K.M."/>
            <person name="Schmutz J."/>
            <person name="Jabbour D."/>
            <person name="Luo H."/>
            <person name="Baker S.E."/>
            <person name="Pisabarro A.G."/>
            <person name="Walton J.D."/>
            <person name="Blanchette R.A."/>
            <person name="Henrissat B."/>
            <person name="Martin F."/>
            <person name="Cullen D."/>
            <person name="Hibbett D.S."/>
            <person name="Grigoriev I.V."/>
        </authorList>
    </citation>
    <scope>NUCLEOTIDE SEQUENCE [LARGE SCALE GENOMIC DNA]</scope>
    <source>
        <strain evidence="2">CBS 339.88</strain>
    </source>
</reference>
<name>A0A067TF74_GALM3</name>
<evidence type="ECO:0000313" key="1">
    <source>
        <dbReference type="EMBL" id="KDR78539.1"/>
    </source>
</evidence>
<dbReference type="Proteomes" id="UP000027222">
    <property type="component" value="Unassembled WGS sequence"/>
</dbReference>
<gene>
    <name evidence="1" type="ORF">GALMADRAFT_243941</name>
</gene>
<dbReference type="AlphaFoldDB" id="A0A067TF74"/>
<proteinExistence type="predicted"/>
<dbReference type="EMBL" id="KL142374">
    <property type="protein sequence ID" value="KDR78539.1"/>
    <property type="molecule type" value="Genomic_DNA"/>
</dbReference>
<dbReference type="HOGENOM" id="CLU_2483540_0_0_1"/>
<organism evidence="1 2">
    <name type="scientific">Galerina marginata (strain CBS 339.88)</name>
    <dbReference type="NCBI Taxonomy" id="685588"/>
    <lineage>
        <taxon>Eukaryota</taxon>
        <taxon>Fungi</taxon>
        <taxon>Dikarya</taxon>
        <taxon>Basidiomycota</taxon>
        <taxon>Agaricomycotina</taxon>
        <taxon>Agaricomycetes</taxon>
        <taxon>Agaricomycetidae</taxon>
        <taxon>Agaricales</taxon>
        <taxon>Agaricineae</taxon>
        <taxon>Strophariaceae</taxon>
        <taxon>Galerina</taxon>
    </lineage>
</organism>
<keyword evidence="2" id="KW-1185">Reference proteome</keyword>
<accession>A0A067TF74</accession>
<sequence>MPLYVASSGFDPTDLHISRIGLSRECIPEMGSCRQRTFKEEVHSTSEPPRPSAPFLSSCSTRAAVLMNRLPKIALDCDCDLEACRYC</sequence>
<evidence type="ECO:0000313" key="2">
    <source>
        <dbReference type="Proteomes" id="UP000027222"/>
    </source>
</evidence>